<dbReference type="Pfam" id="PF00196">
    <property type="entry name" value="GerE"/>
    <property type="match status" value="1"/>
</dbReference>
<dbReference type="InterPro" id="IPR036388">
    <property type="entry name" value="WH-like_DNA-bd_sf"/>
</dbReference>
<dbReference type="Gene3D" id="1.10.10.10">
    <property type="entry name" value="Winged helix-like DNA-binding domain superfamily/Winged helix DNA-binding domain"/>
    <property type="match status" value="1"/>
</dbReference>
<protein>
    <submittedName>
        <fullName evidence="5">Helix-turn-helix transcriptional regulator</fullName>
    </submittedName>
</protein>
<proteinExistence type="predicted"/>
<organism evidence="5 6">
    <name type="scientific">Mesorhizobium mediterraneum</name>
    <dbReference type="NCBI Taxonomy" id="43617"/>
    <lineage>
        <taxon>Bacteria</taxon>
        <taxon>Pseudomonadati</taxon>
        <taxon>Pseudomonadota</taxon>
        <taxon>Alphaproteobacteria</taxon>
        <taxon>Hyphomicrobiales</taxon>
        <taxon>Phyllobacteriaceae</taxon>
        <taxon>Mesorhizobium</taxon>
    </lineage>
</organism>
<dbReference type="InterPro" id="IPR000792">
    <property type="entry name" value="Tscrpt_reg_LuxR_C"/>
</dbReference>
<evidence type="ECO:0000256" key="2">
    <source>
        <dbReference type="ARBA" id="ARBA00023125"/>
    </source>
</evidence>
<gene>
    <name evidence="5" type="ORF">CIT25_33635</name>
</gene>
<dbReference type="EMBL" id="NPKI01000050">
    <property type="protein sequence ID" value="PAP97935.1"/>
    <property type="molecule type" value="Genomic_DNA"/>
</dbReference>
<dbReference type="PANTHER" id="PTHR44688">
    <property type="entry name" value="DNA-BINDING TRANSCRIPTIONAL ACTIVATOR DEVR_DOSR"/>
    <property type="match status" value="1"/>
</dbReference>
<keyword evidence="2" id="KW-0238">DNA-binding</keyword>
<dbReference type="PRINTS" id="PR00038">
    <property type="entry name" value="HTHLUXR"/>
</dbReference>
<dbReference type="Proteomes" id="UP000216215">
    <property type="component" value="Unassembled WGS sequence"/>
</dbReference>
<dbReference type="PROSITE" id="PS00622">
    <property type="entry name" value="HTH_LUXR_1"/>
    <property type="match status" value="1"/>
</dbReference>
<evidence type="ECO:0000313" key="6">
    <source>
        <dbReference type="Proteomes" id="UP000216215"/>
    </source>
</evidence>
<name>A0AB36QZZ5_9HYPH</name>
<dbReference type="SMART" id="SM00421">
    <property type="entry name" value="HTH_LUXR"/>
    <property type="match status" value="1"/>
</dbReference>
<dbReference type="InterPro" id="IPR016032">
    <property type="entry name" value="Sig_transdc_resp-reg_C-effctor"/>
</dbReference>
<dbReference type="GO" id="GO:0006355">
    <property type="term" value="P:regulation of DNA-templated transcription"/>
    <property type="evidence" value="ECO:0007669"/>
    <property type="project" value="InterPro"/>
</dbReference>
<dbReference type="GO" id="GO:0003677">
    <property type="term" value="F:DNA binding"/>
    <property type="evidence" value="ECO:0007669"/>
    <property type="project" value="UniProtKB-KW"/>
</dbReference>
<evidence type="ECO:0000256" key="3">
    <source>
        <dbReference type="ARBA" id="ARBA00023163"/>
    </source>
</evidence>
<keyword evidence="6" id="KW-1185">Reference proteome</keyword>
<keyword evidence="3" id="KW-0804">Transcription</keyword>
<dbReference type="AlphaFoldDB" id="A0AB36QZZ5"/>
<evidence type="ECO:0000313" key="5">
    <source>
        <dbReference type="EMBL" id="PAP97935.1"/>
    </source>
</evidence>
<reference evidence="6" key="1">
    <citation type="submission" date="2017-08" db="EMBL/GenBank/DDBJ databases">
        <title>Mesorhizobium wenxinae sp. nov., a novel rhizobial species isolated from root nodules of chickpea (Cicer arietinum L.).</title>
        <authorList>
            <person name="Zhang J."/>
        </authorList>
    </citation>
    <scope>NUCLEOTIDE SEQUENCE [LARGE SCALE GENOMIC DNA]</scope>
    <source>
        <strain evidence="6">USDA 3392</strain>
    </source>
</reference>
<dbReference type="CDD" id="cd06170">
    <property type="entry name" value="LuxR_C_like"/>
    <property type="match status" value="1"/>
</dbReference>
<dbReference type="PANTHER" id="PTHR44688:SF16">
    <property type="entry name" value="DNA-BINDING TRANSCRIPTIONAL ACTIVATOR DEVR_DOSR"/>
    <property type="match status" value="1"/>
</dbReference>
<evidence type="ECO:0000256" key="1">
    <source>
        <dbReference type="ARBA" id="ARBA00023015"/>
    </source>
</evidence>
<sequence length="88" mass="9711">MERPQLEEVPVLSAREIECILWAARGKSSWEIGRILNRSENTVNFHIKNVMRKLDTGSRTVAAMKAVSLGIIELEEAVSAAEVSSGDD</sequence>
<dbReference type="PROSITE" id="PS50043">
    <property type="entry name" value="HTH_LUXR_2"/>
    <property type="match status" value="1"/>
</dbReference>
<feature type="domain" description="HTH luxR-type" evidence="4">
    <location>
        <begin position="5"/>
        <end position="70"/>
    </location>
</feature>
<dbReference type="SUPFAM" id="SSF46894">
    <property type="entry name" value="C-terminal effector domain of the bipartite response regulators"/>
    <property type="match status" value="1"/>
</dbReference>
<keyword evidence="1" id="KW-0805">Transcription regulation</keyword>
<accession>A0AB36QZZ5</accession>
<evidence type="ECO:0000259" key="4">
    <source>
        <dbReference type="PROSITE" id="PS50043"/>
    </source>
</evidence>
<comment type="caution">
    <text evidence="5">The sequence shown here is derived from an EMBL/GenBank/DDBJ whole genome shotgun (WGS) entry which is preliminary data.</text>
</comment>